<name>A0AAN1LCG0_9RHOB</name>
<geneLocation type="plasmid" evidence="3">
    <name>pp13_b</name>
</geneLocation>
<accession>A0AAN1LCG0</accession>
<dbReference type="RefSeq" id="WP_096873479.1">
    <property type="nucleotide sequence ID" value="NZ_CP010658.1"/>
</dbReference>
<organism evidence="2 3">
    <name type="scientific">Phaeobacter piscinae</name>
    <dbReference type="NCBI Taxonomy" id="1580596"/>
    <lineage>
        <taxon>Bacteria</taxon>
        <taxon>Pseudomonadati</taxon>
        <taxon>Pseudomonadota</taxon>
        <taxon>Alphaproteobacteria</taxon>
        <taxon>Rhodobacterales</taxon>
        <taxon>Roseobacteraceae</taxon>
        <taxon>Phaeobacter</taxon>
    </lineage>
</organism>
<evidence type="ECO:0000313" key="2">
    <source>
        <dbReference type="EMBL" id="ATG45648.1"/>
    </source>
</evidence>
<feature type="signal peptide" evidence="1">
    <location>
        <begin position="1"/>
        <end position="20"/>
    </location>
</feature>
<keyword evidence="1" id="KW-0732">Signal</keyword>
<sequence>MLRNCLLTLGFAAHSAVPVAACGLSTEELKLSLIGDWQVANGIGTLAMNGRVMPLPSGNSASASVIPTEPVWRSQAALHREPTTHISLKTIDLSWMRQVERYWSKEKLGSVKKLKSSPMKNSTCSPDAPRGNCCRNSILPVGFKTPKERWILTFTSLC</sequence>
<dbReference type="AlphaFoldDB" id="A0AAN1LCG0"/>
<gene>
    <name evidence="2" type="ORF">PhaeoP13_03766</name>
</gene>
<evidence type="ECO:0000256" key="1">
    <source>
        <dbReference type="SAM" id="SignalP"/>
    </source>
</evidence>
<dbReference type="Proteomes" id="UP000218606">
    <property type="component" value="Plasmid pP13_b"/>
</dbReference>
<protein>
    <submittedName>
        <fullName evidence="2">Uncharacterized protein</fullName>
    </submittedName>
</protein>
<keyword evidence="2" id="KW-0614">Plasmid</keyword>
<proteinExistence type="predicted"/>
<reference evidence="2 3" key="1">
    <citation type="journal article" date="2017" name="Front. Microbiol.">
        <title>Phaeobacter piscinae sp. nov., a species of the Roseobacter group and potential aquaculture probiont.</title>
        <authorList>
            <person name="Sonnenschein E.C."/>
            <person name="Phippen C.B.W."/>
            <person name="Nielsen K.F."/>
            <person name="Mateiu R.V."/>
            <person name="Melchiorsen J."/>
            <person name="Gram L."/>
            <person name="Overmann J."/>
            <person name="Freese H.M."/>
        </authorList>
    </citation>
    <scope>NUCLEOTIDE SEQUENCE [LARGE SCALE GENOMIC DNA]</scope>
    <source>
        <strain evidence="2 3">P13</strain>
    </source>
</reference>
<evidence type="ECO:0000313" key="3">
    <source>
        <dbReference type="Proteomes" id="UP000218606"/>
    </source>
</evidence>
<dbReference type="EMBL" id="CP010769">
    <property type="protein sequence ID" value="ATG45648.1"/>
    <property type="molecule type" value="Genomic_DNA"/>
</dbReference>
<feature type="chain" id="PRO_5043023596" evidence="1">
    <location>
        <begin position="21"/>
        <end position="158"/>
    </location>
</feature>